<protein>
    <submittedName>
        <fullName evidence="1">Uncharacterized protein</fullName>
    </submittedName>
</protein>
<name>A0ACC1MLK9_9APHY</name>
<keyword evidence="2" id="KW-1185">Reference proteome</keyword>
<dbReference type="EMBL" id="JANSHE010006188">
    <property type="protein sequence ID" value="KAJ2967880.1"/>
    <property type="molecule type" value="Genomic_DNA"/>
</dbReference>
<comment type="caution">
    <text evidence="1">The sequence shown here is derived from an EMBL/GenBank/DDBJ whole genome shotgun (WGS) entry which is preliminary data.</text>
</comment>
<reference evidence="1" key="1">
    <citation type="submission" date="2022-08" db="EMBL/GenBank/DDBJ databases">
        <title>Genome Sequence of Pycnoporus sanguineus.</title>
        <authorList>
            <person name="Buettner E."/>
        </authorList>
    </citation>
    <scope>NUCLEOTIDE SEQUENCE</scope>
    <source>
        <strain evidence="1">CG-C14</strain>
    </source>
</reference>
<evidence type="ECO:0000313" key="2">
    <source>
        <dbReference type="Proteomes" id="UP001144978"/>
    </source>
</evidence>
<evidence type="ECO:0000313" key="1">
    <source>
        <dbReference type="EMBL" id="KAJ2967880.1"/>
    </source>
</evidence>
<sequence length="88" mass="9455">MEVPVEHRVDRLRELGAAGFVDAAGVYPDPRQSALLRDQAGVIDLGPARHSLCKVQDLDIGEGDFAFGIPTMRERGIARRASGGRKAA</sequence>
<organism evidence="1 2">
    <name type="scientific">Trametes sanguinea</name>
    <dbReference type="NCBI Taxonomy" id="158606"/>
    <lineage>
        <taxon>Eukaryota</taxon>
        <taxon>Fungi</taxon>
        <taxon>Dikarya</taxon>
        <taxon>Basidiomycota</taxon>
        <taxon>Agaricomycotina</taxon>
        <taxon>Agaricomycetes</taxon>
        <taxon>Polyporales</taxon>
        <taxon>Polyporaceae</taxon>
        <taxon>Trametes</taxon>
    </lineage>
</organism>
<accession>A0ACC1MLK9</accession>
<proteinExistence type="predicted"/>
<dbReference type="Proteomes" id="UP001144978">
    <property type="component" value="Unassembled WGS sequence"/>
</dbReference>
<gene>
    <name evidence="1" type="ORF">NUW54_g13377</name>
</gene>